<keyword evidence="1" id="KW-0472">Membrane</keyword>
<evidence type="ECO:0000256" key="1">
    <source>
        <dbReference type="SAM" id="Phobius"/>
    </source>
</evidence>
<dbReference type="EMBL" id="VFQC01000001">
    <property type="protein sequence ID" value="TQN31695.1"/>
    <property type="molecule type" value="Genomic_DNA"/>
</dbReference>
<keyword evidence="3" id="KW-1185">Reference proteome</keyword>
<keyword evidence="1" id="KW-0812">Transmembrane</keyword>
<gene>
    <name evidence="2" type="ORF">FHX37_1615</name>
</gene>
<reference evidence="2 3" key="1">
    <citation type="submission" date="2019-06" db="EMBL/GenBank/DDBJ databases">
        <title>Sequencing the genomes of 1000 actinobacteria strains.</title>
        <authorList>
            <person name="Klenk H.-P."/>
        </authorList>
    </citation>
    <scope>NUCLEOTIDE SEQUENCE [LARGE SCALE GENOMIC DNA]</scope>
    <source>
        <strain evidence="2 3">DSM 45015</strain>
    </source>
</reference>
<feature type="transmembrane region" description="Helical" evidence="1">
    <location>
        <begin position="54"/>
        <end position="71"/>
    </location>
</feature>
<sequence>MESVVAFLFLIKILLSLAFVFFGRMGLRNNKNYLGDTPDRVDFDPELRRKANKILIIWGLCAFVLSLPPFLWSFNVASSEESFSMVGLALLVAYSIITTSALLYPFERIKKIGNAINSH</sequence>
<feature type="transmembrane region" description="Helical" evidence="1">
    <location>
        <begin position="6"/>
        <end position="23"/>
    </location>
</feature>
<comment type="caution">
    <text evidence="2">The sequence shown here is derived from an EMBL/GenBank/DDBJ whole genome shotgun (WGS) entry which is preliminary data.</text>
</comment>
<proteinExistence type="predicted"/>
<name>A0A543NIN0_9ACTN</name>
<accession>A0A543NIN0</accession>
<dbReference type="AlphaFoldDB" id="A0A543NIN0"/>
<organism evidence="2 3">
    <name type="scientific">Haloactinospora alba</name>
    <dbReference type="NCBI Taxonomy" id="405555"/>
    <lineage>
        <taxon>Bacteria</taxon>
        <taxon>Bacillati</taxon>
        <taxon>Actinomycetota</taxon>
        <taxon>Actinomycetes</taxon>
        <taxon>Streptosporangiales</taxon>
        <taxon>Nocardiopsidaceae</taxon>
        <taxon>Haloactinospora</taxon>
    </lineage>
</organism>
<protein>
    <recommendedName>
        <fullName evidence="4">SdpI/YhfL family protein</fullName>
    </recommendedName>
</protein>
<dbReference type="Proteomes" id="UP000317422">
    <property type="component" value="Unassembled WGS sequence"/>
</dbReference>
<evidence type="ECO:0000313" key="2">
    <source>
        <dbReference type="EMBL" id="TQN31695.1"/>
    </source>
</evidence>
<keyword evidence="1" id="KW-1133">Transmembrane helix</keyword>
<evidence type="ECO:0008006" key="4">
    <source>
        <dbReference type="Google" id="ProtNLM"/>
    </source>
</evidence>
<evidence type="ECO:0000313" key="3">
    <source>
        <dbReference type="Proteomes" id="UP000317422"/>
    </source>
</evidence>
<feature type="transmembrane region" description="Helical" evidence="1">
    <location>
        <begin position="83"/>
        <end position="104"/>
    </location>
</feature>